<organism evidence="2 3">
    <name type="scientific">Neobacillus piezotolerans</name>
    <dbReference type="NCBI Taxonomy" id="2259171"/>
    <lineage>
        <taxon>Bacteria</taxon>
        <taxon>Bacillati</taxon>
        <taxon>Bacillota</taxon>
        <taxon>Bacilli</taxon>
        <taxon>Bacillales</taxon>
        <taxon>Bacillaceae</taxon>
        <taxon>Neobacillus</taxon>
    </lineage>
</organism>
<keyword evidence="3" id="KW-1185">Reference proteome</keyword>
<feature type="transmembrane region" description="Helical" evidence="1">
    <location>
        <begin position="116"/>
        <end position="134"/>
    </location>
</feature>
<dbReference type="EMBL" id="QNQT01000002">
    <property type="protein sequence ID" value="RDU37648.1"/>
    <property type="molecule type" value="Genomic_DNA"/>
</dbReference>
<dbReference type="RefSeq" id="WP_115451319.1">
    <property type="nucleotide sequence ID" value="NZ_QNQT01000002.1"/>
</dbReference>
<feature type="transmembrane region" description="Helical" evidence="1">
    <location>
        <begin position="86"/>
        <end position="104"/>
    </location>
</feature>
<keyword evidence="1" id="KW-0812">Transmembrane</keyword>
<accession>A0A3D8GT75</accession>
<feature type="transmembrane region" description="Helical" evidence="1">
    <location>
        <begin position="154"/>
        <end position="171"/>
    </location>
</feature>
<feature type="transmembrane region" description="Helical" evidence="1">
    <location>
        <begin position="63"/>
        <end position="80"/>
    </location>
</feature>
<name>A0A3D8GT75_9BACI</name>
<gene>
    <name evidence="2" type="ORF">DRW41_07340</name>
</gene>
<sequence length="192" mass="20112">MFLPFILISLCAAAIAAAFLSGKLKTRLGHSEGMAISMLFGMLAGLAAGTAFGTVLQGDLYSATLYAALFGASAGMAGAFSLGKAALIEGFGAGLMGGMMGAMAGEMLTSSQSEKLVNLLLGLTFSSLLLFGVLPSKKETEPPLPSKRWLLKPLAVFLLITGLLVGGSHWFKYSEGKVKEDYQMEKQNEHGH</sequence>
<evidence type="ECO:0000256" key="1">
    <source>
        <dbReference type="SAM" id="Phobius"/>
    </source>
</evidence>
<reference evidence="2 3" key="1">
    <citation type="submission" date="2018-07" db="EMBL/GenBank/DDBJ databases">
        <title>Bacillus sp. YLB-04 draft genome sequence.</title>
        <authorList>
            <person name="Yu L."/>
            <person name="Tang X."/>
        </authorList>
    </citation>
    <scope>NUCLEOTIDE SEQUENCE [LARGE SCALE GENOMIC DNA]</scope>
    <source>
        <strain evidence="2 3">YLB-04</strain>
    </source>
</reference>
<dbReference type="Proteomes" id="UP000257144">
    <property type="component" value="Unassembled WGS sequence"/>
</dbReference>
<evidence type="ECO:0000313" key="3">
    <source>
        <dbReference type="Proteomes" id="UP000257144"/>
    </source>
</evidence>
<dbReference type="AlphaFoldDB" id="A0A3D8GT75"/>
<protein>
    <submittedName>
        <fullName evidence="2">Uncharacterized protein</fullName>
    </submittedName>
</protein>
<keyword evidence="1" id="KW-0472">Membrane</keyword>
<proteinExistence type="predicted"/>
<comment type="caution">
    <text evidence="2">The sequence shown here is derived from an EMBL/GenBank/DDBJ whole genome shotgun (WGS) entry which is preliminary data.</text>
</comment>
<evidence type="ECO:0000313" key="2">
    <source>
        <dbReference type="EMBL" id="RDU37648.1"/>
    </source>
</evidence>
<feature type="transmembrane region" description="Helical" evidence="1">
    <location>
        <begin position="34"/>
        <end position="56"/>
    </location>
</feature>
<keyword evidence="1" id="KW-1133">Transmembrane helix</keyword>